<gene>
    <name evidence="1" type="ORF">FXF03_00855</name>
</gene>
<protein>
    <submittedName>
        <fullName evidence="1">Uncharacterized protein</fullName>
    </submittedName>
</protein>
<name>A0ABD7SQZ3_VIBCL</name>
<sequence length="74" mass="8560">MIKENTTEEYTVTWTIQLDAKVKSPREAALRALKIQRDKESEAVCFKVTDSQGREHEIDFLNEIDCLDSELESL</sequence>
<organism evidence="1 2">
    <name type="scientific">Vibrio cholerae</name>
    <dbReference type="NCBI Taxonomy" id="666"/>
    <lineage>
        <taxon>Bacteria</taxon>
        <taxon>Pseudomonadati</taxon>
        <taxon>Pseudomonadota</taxon>
        <taxon>Gammaproteobacteria</taxon>
        <taxon>Vibrionales</taxon>
        <taxon>Vibrionaceae</taxon>
        <taxon>Vibrio</taxon>
    </lineage>
</organism>
<dbReference type="Proteomes" id="UP000323819">
    <property type="component" value="Unassembled WGS sequence"/>
</dbReference>
<comment type="caution">
    <text evidence="1">The sequence shown here is derived from an EMBL/GenBank/DDBJ whole genome shotgun (WGS) entry which is preliminary data.</text>
</comment>
<dbReference type="AlphaFoldDB" id="A0ABD7SQZ3"/>
<evidence type="ECO:0000313" key="2">
    <source>
        <dbReference type="Proteomes" id="UP000323819"/>
    </source>
</evidence>
<evidence type="ECO:0000313" key="1">
    <source>
        <dbReference type="EMBL" id="TXX67148.1"/>
    </source>
</evidence>
<accession>A0ABD7SQZ3</accession>
<dbReference type="RefSeq" id="WP_050916623.1">
    <property type="nucleotide sequence ID" value="NZ_JAANNJ010000015.1"/>
</dbReference>
<proteinExistence type="predicted"/>
<dbReference type="EMBL" id="VSIJ01000005">
    <property type="protein sequence ID" value="TXX67148.1"/>
    <property type="molecule type" value="Genomic_DNA"/>
</dbReference>
<reference evidence="1 2" key="1">
    <citation type="submission" date="2019-06" db="EMBL/GenBank/DDBJ databases">
        <title>Vibrio cholerae phylogeny based on whole-genome sequencing reveals genetic diversity and population strucutre.</title>
        <authorList>
            <person name="Zhiqiu Y."/>
            <person name="Bin L."/>
            <person name="Lingyan J."/>
        </authorList>
    </citation>
    <scope>NUCLEOTIDE SEQUENCE [LARGE SCALE GENOMIC DNA]</scope>
    <source>
        <strain evidence="1 2">N2814</strain>
    </source>
</reference>